<dbReference type="AlphaFoldDB" id="A0A6V7P2A8"/>
<protein>
    <submittedName>
        <fullName evidence="2">Uncharacterized protein</fullName>
    </submittedName>
</protein>
<feature type="region of interest" description="Disordered" evidence="1">
    <location>
        <begin position="74"/>
        <end position="104"/>
    </location>
</feature>
<sequence length="236" mass="27665">MNHLVSSLHQEQRPSLTSEILDNNIPVQIGSTQNQHDLAKQLPRQHHDGHSIPILEQPHSDPAIDKQSILGTVRSQQSEDPLQNSTFPEDSEDDIDSEEDEDINPGKKWREFKTRLKKHNYDPYKTYQERIAHRDDRVAPNEWEYLIKYWSSEVGQERCAKTKPVGQSKQLHILQEQRASQGFEQRVKLMKFLLFILILREKKLVGMTFLLEYLEKISEIQFAVTAWVLLPQKYLD</sequence>
<accession>A0A6V7P2A8</accession>
<dbReference type="PANTHER" id="PTHR33144">
    <property type="entry name" value="OS10G0409366 PROTEIN-RELATED"/>
    <property type="match status" value="1"/>
</dbReference>
<reference evidence="2" key="1">
    <citation type="submission" date="2020-07" db="EMBL/GenBank/DDBJ databases">
        <authorList>
            <person name="Lin J."/>
        </authorList>
    </citation>
    <scope>NUCLEOTIDE SEQUENCE</scope>
</reference>
<dbReference type="EMBL" id="LR862144">
    <property type="protein sequence ID" value="CAD1824766.1"/>
    <property type="molecule type" value="Genomic_DNA"/>
</dbReference>
<feature type="compositionally biased region" description="Acidic residues" evidence="1">
    <location>
        <begin position="89"/>
        <end position="103"/>
    </location>
</feature>
<gene>
    <name evidence="2" type="ORF">CB5_LOCUS7977</name>
</gene>
<evidence type="ECO:0000256" key="1">
    <source>
        <dbReference type="SAM" id="MobiDB-lite"/>
    </source>
</evidence>
<evidence type="ECO:0000313" key="2">
    <source>
        <dbReference type="EMBL" id="CAD1824766.1"/>
    </source>
</evidence>
<dbReference type="PANTHER" id="PTHR33144:SF55">
    <property type="entry name" value="CHROMATIN REMODELER BROMODOMAIN FAMILY"/>
    <property type="match status" value="1"/>
</dbReference>
<name>A0A6V7P2A8_ANACO</name>
<organism evidence="2">
    <name type="scientific">Ananas comosus var. bracteatus</name>
    <name type="common">red pineapple</name>
    <dbReference type="NCBI Taxonomy" id="296719"/>
    <lineage>
        <taxon>Eukaryota</taxon>
        <taxon>Viridiplantae</taxon>
        <taxon>Streptophyta</taxon>
        <taxon>Embryophyta</taxon>
        <taxon>Tracheophyta</taxon>
        <taxon>Spermatophyta</taxon>
        <taxon>Magnoliopsida</taxon>
        <taxon>Liliopsida</taxon>
        <taxon>Poales</taxon>
        <taxon>Bromeliaceae</taxon>
        <taxon>Bromelioideae</taxon>
        <taxon>Ananas</taxon>
    </lineage>
</organism>
<proteinExistence type="predicted"/>
<feature type="compositionally biased region" description="Polar residues" evidence="1">
    <location>
        <begin position="74"/>
        <end position="88"/>
    </location>
</feature>
<feature type="region of interest" description="Disordered" evidence="1">
    <location>
        <begin position="41"/>
        <end position="62"/>
    </location>
</feature>